<dbReference type="EMBL" id="DXGD01000106">
    <property type="protein sequence ID" value="HIW99060.1"/>
    <property type="molecule type" value="Genomic_DNA"/>
</dbReference>
<evidence type="ECO:0000313" key="4">
    <source>
        <dbReference type="Proteomes" id="UP000824151"/>
    </source>
</evidence>
<dbReference type="AlphaFoldDB" id="A0A9D1S1K5"/>
<evidence type="ECO:0000256" key="1">
    <source>
        <dbReference type="SAM" id="MobiDB-lite"/>
    </source>
</evidence>
<dbReference type="Proteomes" id="UP000824151">
    <property type="component" value="Unassembled WGS sequence"/>
</dbReference>
<name>A0A9D1S1K5_9MICC</name>
<protein>
    <submittedName>
        <fullName evidence="3">Uncharacterized protein</fullName>
    </submittedName>
</protein>
<accession>A0A9D1S1K5</accession>
<proteinExistence type="predicted"/>
<feature type="transmembrane region" description="Helical" evidence="2">
    <location>
        <begin position="43"/>
        <end position="65"/>
    </location>
</feature>
<keyword evidence="2" id="KW-0472">Membrane</keyword>
<organism evidence="3 4">
    <name type="scientific">Candidatus Nesterenkonia stercoripullorum</name>
    <dbReference type="NCBI Taxonomy" id="2838701"/>
    <lineage>
        <taxon>Bacteria</taxon>
        <taxon>Bacillati</taxon>
        <taxon>Actinomycetota</taxon>
        <taxon>Actinomycetes</taxon>
        <taxon>Micrococcales</taxon>
        <taxon>Micrococcaceae</taxon>
        <taxon>Nesterenkonia</taxon>
    </lineage>
</organism>
<keyword evidence="2" id="KW-0812">Transmembrane</keyword>
<comment type="caution">
    <text evidence="3">The sequence shown here is derived from an EMBL/GenBank/DDBJ whole genome shotgun (WGS) entry which is preliminary data.</text>
</comment>
<reference evidence="3" key="2">
    <citation type="submission" date="2021-04" db="EMBL/GenBank/DDBJ databases">
        <authorList>
            <person name="Gilroy R."/>
        </authorList>
    </citation>
    <scope>NUCLEOTIDE SEQUENCE</scope>
    <source>
        <strain evidence="3">ChiHejej3B27-3195</strain>
    </source>
</reference>
<reference evidence="3" key="1">
    <citation type="journal article" date="2021" name="PeerJ">
        <title>Extensive microbial diversity within the chicken gut microbiome revealed by metagenomics and culture.</title>
        <authorList>
            <person name="Gilroy R."/>
            <person name="Ravi A."/>
            <person name="Getino M."/>
            <person name="Pursley I."/>
            <person name="Horton D.L."/>
            <person name="Alikhan N.F."/>
            <person name="Baker D."/>
            <person name="Gharbi K."/>
            <person name="Hall N."/>
            <person name="Watson M."/>
            <person name="Adriaenssens E.M."/>
            <person name="Foster-Nyarko E."/>
            <person name="Jarju S."/>
            <person name="Secka A."/>
            <person name="Antonio M."/>
            <person name="Oren A."/>
            <person name="Chaudhuri R.R."/>
            <person name="La Ragione R."/>
            <person name="Hildebrand F."/>
            <person name="Pallen M.J."/>
        </authorList>
    </citation>
    <scope>NUCLEOTIDE SEQUENCE</scope>
    <source>
        <strain evidence="3">ChiHejej3B27-3195</strain>
    </source>
</reference>
<evidence type="ECO:0000256" key="2">
    <source>
        <dbReference type="SAM" id="Phobius"/>
    </source>
</evidence>
<sequence>MSEHDDPRPLQRGPGSPAALMPPEKDRHRGHPSGPAGSRPLRVALFCAAGMLFFTIGVTGVAWVVGGRAVSAPPESVDAVLPDDGETTMAYDPTDQIPVASSLTEACEEACDHHHWGTPEDQTTVYQLNDEELAELDPLGWNVPRFSGFGLSMLSAETTSTEGVRTVTVRHTDGTHDLLVSETRPDQDAEEVPSMKPALDKAAQEANIVVENFTLSTGDEASLYEDGQDGSWTVLVEGHDVEYIATSDLGTDAASRIASWMMITDHSRLQGMPAEPDSADRISQGLEEMMFWRED</sequence>
<evidence type="ECO:0000313" key="3">
    <source>
        <dbReference type="EMBL" id="HIW99060.1"/>
    </source>
</evidence>
<gene>
    <name evidence="3" type="ORF">H9871_02850</name>
</gene>
<feature type="region of interest" description="Disordered" evidence="1">
    <location>
        <begin position="1"/>
        <end position="36"/>
    </location>
</feature>
<keyword evidence="2" id="KW-1133">Transmembrane helix</keyword>